<evidence type="ECO:0000313" key="3">
    <source>
        <dbReference type="Proteomes" id="UP000515871"/>
    </source>
</evidence>
<keyword evidence="3" id="KW-1185">Reference proteome</keyword>
<gene>
    <name evidence="2" type="ORF">H9L21_15075</name>
</gene>
<dbReference type="EMBL" id="CP060587">
    <property type="protein sequence ID" value="QNL94376.1"/>
    <property type="molecule type" value="Genomic_DNA"/>
</dbReference>
<accession>A0ABX6STL6</accession>
<evidence type="ECO:0000313" key="2">
    <source>
        <dbReference type="EMBL" id="QNL94376.1"/>
    </source>
</evidence>
<evidence type="ECO:0000256" key="1">
    <source>
        <dbReference type="SAM" id="Phobius"/>
    </source>
</evidence>
<reference evidence="2 3" key="1">
    <citation type="submission" date="2020-08" db="EMBL/GenBank/DDBJ databases">
        <title>Novel species in genus Aeromicrobium.</title>
        <authorList>
            <person name="Zhang G."/>
        </authorList>
    </citation>
    <scope>NUCLEOTIDE SEQUENCE [LARGE SCALE GENOMIC DNA]</scope>
    <source>
        <strain evidence="3">zg-629</strain>
    </source>
</reference>
<organism evidence="2 3">
    <name type="scientific">Aeromicrobium senzhongii</name>
    <dbReference type="NCBI Taxonomy" id="2663859"/>
    <lineage>
        <taxon>Bacteria</taxon>
        <taxon>Bacillati</taxon>
        <taxon>Actinomycetota</taxon>
        <taxon>Actinomycetes</taxon>
        <taxon>Propionibacteriales</taxon>
        <taxon>Nocardioidaceae</taxon>
        <taxon>Aeromicrobium</taxon>
    </lineage>
</organism>
<protein>
    <submittedName>
        <fullName evidence="2">Uncharacterized protein</fullName>
    </submittedName>
</protein>
<keyword evidence="1" id="KW-0812">Transmembrane</keyword>
<feature type="transmembrane region" description="Helical" evidence="1">
    <location>
        <begin position="81"/>
        <end position="104"/>
    </location>
</feature>
<proteinExistence type="predicted"/>
<dbReference type="Proteomes" id="UP000515871">
    <property type="component" value="Chromosome"/>
</dbReference>
<dbReference type="RefSeq" id="WP_154597317.1">
    <property type="nucleotide sequence ID" value="NZ_CP060587.1"/>
</dbReference>
<feature type="transmembrane region" description="Helical" evidence="1">
    <location>
        <begin position="46"/>
        <end position="69"/>
    </location>
</feature>
<keyword evidence="1" id="KW-1133">Transmembrane helix</keyword>
<keyword evidence="1" id="KW-0472">Membrane</keyword>
<name>A0ABX6STL6_9ACTN</name>
<sequence>MTSWLAVWSQALLLVLGLLFLAAIAGLAWAGGLILTDVAASGSAGYGLAFGVLGGTAALVALAALLGLYRKIRDARTAADLAMLVAAARDSIIAALILLGSALWLSQGGKDFDLTIVWIGTAAVIVPATGTAVVAITSLWNQRESDGRS</sequence>
<feature type="transmembrane region" description="Helical" evidence="1">
    <location>
        <begin position="116"/>
        <end position="140"/>
    </location>
</feature>